<proteinExistence type="predicted"/>
<sequence length="383" mass="43818">MEVIRIDDLRYLIENNKQPSISMYMPTEPGDKDKNRIMFKNSISKAKDMAKEKGFDTTNLEKSIKPFMTMAEDLEFLVGQREGLAVFINDEGAKVFRLPHKFQEAVMVDKIFHIKPLMPIITEDADFFILQLSKNKIKLYEADRFEIKEIEIEGLPKNMDDALQYDISQIHFGKIPQKTGSVGQNSISTYHGHGIGDETEKEFTLRFCQVIEKYISGYIKGKNKPLIIAAVDYVQSIYKEASSFENILPKGISGNPDMMTPDELRKEGWEIIRPEFLNYINEAKKLYGNMSGSDKVSESIHEIVKASRFQRIDTLFLSMDAPEILGVYDEENNLVNSDNPSDEKAEDLIGMSVRQTLLNGGKIYYIPQDEMPNKNHIGAILRF</sequence>
<reference evidence="1 2" key="1">
    <citation type="submission" date="2021-03" db="EMBL/GenBank/DDBJ databases">
        <title>Genomic Encyclopedia of Type Strains, Phase IV (KMG-IV): sequencing the most valuable type-strain genomes for metagenomic binning, comparative biology and taxonomic classification.</title>
        <authorList>
            <person name="Goeker M."/>
        </authorList>
    </citation>
    <scope>NUCLEOTIDE SEQUENCE [LARGE SCALE GENOMIC DNA]</scope>
    <source>
        <strain evidence="1 2">DSM 27512</strain>
    </source>
</reference>
<dbReference type="Proteomes" id="UP001314903">
    <property type="component" value="Unassembled WGS sequence"/>
</dbReference>
<dbReference type="InterPro" id="IPR040837">
    <property type="entry name" value="Bact_RF_family7"/>
</dbReference>
<dbReference type="EMBL" id="JAGGLI010000010">
    <property type="protein sequence ID" value="MBP2027375.1"/>
    <property type="molecule type" value="Genomic_DNA"/>
</dbReference>
<comment type="caution">
    <text evidence="1">The sequence shown here is derived from an EMBL/GenBank/DDBJ whole genome shotgun (WGS) entry which is preliminary data.</text>
</comment>
<accession>A0ABS4KJ40</accession>
<name>A0ABS4KJ40_9FIRM</name>
<organism evidence="1 2">
    <name type="scientific">Acetoanaerobium pronyense</name>
    <dbReference type="NCBI Taxonomy" id="1482736"/>
    <lineage>
        <taxon>Bacteria</taxon>
        <taxon>Bacillati</taxon>
        <taxon>Bacillota</taxon>
        <taxon>Clostridia</taxon>
        <taxon>Peptostreptococcales</taxon>
        <taxon>Filifactoraceae</taxon>
        <taxon>Acetoanaerobium</taxon>
    </lineage>
</organism>
<gene>
    <name evidence="1" type="ORF">J2Z35_001169</name>
</gene>
<dbReference type="Pfam" id="PF18849">
    <property type="entry name" value="baeRF_family7"/>
    <property type="match status" value="1"/>
</dbReference>
<evidence type="ECO:0000313" key="1">
    <source>
        <dbReference type="EMBL" id="MBP2027375.1"/>
    </source>
</evidence>
<protein>
    <submittedName>
        <fullName evidence="1">Uncharacterized protein</fullName>
    </submittedName>
</protein>
<dbReference type="RefSeq" id="WP_209660413.1">
    <property type="nucleotide sequence ID" value="NZ_JAGGLI010000010.1"/>
</dbReference>
<keyword evidence="2" id="KW-1185">Reference proteome</keyword>
<evidence type="ECO:0000313" key="2">
    <source>
        <dbReference type="Proteomes" id="UP001314903"/>
    </source>
</evidence>